<dbReference type="SMART" id="SM00225">
    <property type="entry name" value="BTB"/>
    <property type="match status" value="1"/>
</dbReference>
<keyword evidence="4 10" id="KW-0863">Zinc-finger</keyword>
<dbReference type="GO" id="GO:0008270">
    <property type="term" value="F:zinc ion binding"/>
    <property type="evidence" value="ECO:0007669"/>
    <property type="project" value="UniProtKB-KW"/>
</dbReference>
<dbReference type="GeneID" id="108080519"/>
<evidence type="ECO:0000256" key="9">
    <source>
        <dbReference type="ARBA" id="ARBA00023242"/>
    </source>
</evidence>
<dbReference type="PROSITE" id="PS50097">
    <property type="entry name" value="BTB"/>
    <property type="match status" value="1"/>
</dbReference>
<dbReference type="InterPro" id="IPR050457">
    <property type="entry name" value="ZnFinger_BTB_dom_contain"/>
</dbReference>
<dbReference type="InterPro" id="IPR013087">
    <property type="entry name" value="Znf_C2H2_type"/>
</dbReference>
<accession>A0A6P4IP92</accession>
<dbReference type="OrthoDB" id="4845755at2759"/>
<feature type="compositionally biased region" description="Polar residues" evidence="11">
    <location>
        <begin position="472"/>
        <end position="481"/>
    </location>
</feature>
<gene>
    <name evidence="15" type="primary">LOC108080519</name>
</gene>
<dbReference type="InterPro" id="IPR036236">
    <property type="entry name" value="Znf_C2H2_sf"/>
</dbReference>
<keyword evidence="6" id="KW-0805">Transcription regulation</keyword>
<evidence type="ECO:0000256" key="4">
    <source>
        <dbReference type="ARBA" id="ARBA00022771"/>
    </source>
</evidence>
<dbReference type="Proteomes" id="UP001652661">
    <property type="component" value="Chromosome X"/>
</dbReference>
<feature type="compositionally biased region" description="Low complexity" evidence="11">
    <location>
        <begin position="7"/>
        <end position="20"/>
    </location>
</feature>
<feature type="compositionally biased region" description="Gly residues" evidence="11">
    <location>
        <begin position="447"/>
        <end position="460"/>
    </location>
</feature>
<dbReference type="CDD" id="cd18186">
    <property type="entry name" value="BTB_POZ_ZBTB_KLHL-like"/>
    <property type="match status" value="1"/>
</dbReference>
<dbReference type="InterPro" id="IPR000210">
    <property type="entry name" value="BTB/POZ_dom"/>
</dbReference>
<dbReference type="Gene3D" id="3.30.710.10">
    <property type="entry name" value="Potassium Channel Kv1.1, Chain A"/>
    <property type="match status" value="1"/>
</dbReference>
<keyword evidence="5" id="KW-0862">Zinc</keyword>
<feature type="domain" description="BTB" evidence="12">
    <location>
        <begin position="52"/>
        <end position="149"/>
    </location>
</feature>
<feature type="domain" description="C2H2-type" evidence="13">
    <location>
        <begin position="647"/>
        <end position="675"/>
    </location>
</feature>
<dbReference type="Pfam" id="PF00651">
    <property type="entry name" value="BTB"/>
    <property type="match status" value="1"/>
</dbReference>
<evidence type="ECO:0000256" key="8">
    <source>
        <dbReference type="ARBA" id="ARBA00023163"/>
    </source>
</evidence>
<evidence type="ECO:0000313" key="14">
    <source>
        <dbReference type="Proteomes" id="UP001652661"/>
    </source>
</evidence>
<keyword evidence="3" id="KW-0677">Repeat</keyword>
<keyword evidence="14" id="KW-1185">Reference proteome</keyword>
<keyword evidence="2" id="KW-0479">Metal-binding</keyword>
<evidence type="ECO:0000256" key="2">
    <source>
        <dbReference type="ARBA" id="ARBA00022723"/>
    </source>
</evidence>
<dbReference type="PANTHER" id="PTHR46105">
    <property type="entry name" value="AGAP004733-PA"/>
    <property type="match status" value="1"/>
</dbReference>
<feature type="region of interest" description="Disordered" evidence="11">
    <location>
        <begin position="679"/>
        <end position="730"/>
    </location>
</feature>
<evidence type="ECO:0000256" key="3">
    <source>
        <dbReference type="ARBA" id="ARBA00022737"/>
    </source>
</evidence>
<feature type="compositionally biased region" description="Low complexity" evidence="11">
    <location>
        <begin position="482"/>
        <end position="499"/>
    </location>
</feature>
<name>A0A6P4IP92_DROKI</name>
<proteinExistence type="predicted"/>
<feature type="compositionally biased region" description="Low complexity" evidence="11">
    <location>
        <begin position="679"/>
        <end position="696"/>
    </location>
</feature>
<dbReference type="SUPFAM" id="SSF54695">
    <property type="entry name" value="POZ domain"/>
    <property type="match status" value="1"/>
</dbReference>
<dbReference type="AlphaFoldDB" id="A0A6P4IP92"/>
<organism evidence="14 15">
    <name type="scientific">Drosophila kikkawai</name>
    <name type="common">Fruit fly</name>
    <dbReference type="NCBI Taxonomy" id="30033"/>
    <lineage>
        <taxon>Eukaryota</taxon>
        <taxon>Metazoa</taxon>
        <taxon>Ecdysozoa</taxon>
        <taxon>Arthropoda</taxon>
        <taxon>Hexapoda</taxon>
        <taxon>Insecta</taxon>
        <taxon>Pterygota</taxon>
        <taxon>Neoptera</taxon>
        <taxon>Endopterygota</taxon>
        <taxon>Diptera</taxon>
        <taxon>Brachycera</taxon>
        <taxon>Muscomorpha</taxon>
        <taxon>Ephydroidea</taxon>
        <taxon>Drosophilidae</taxon>
        <taxon>Drosophila</taxon>
        <taxon>Sophophora</taxon>
    </lineage>
</organism>
<dbReference type="SMART" id="SM00355">
    <property type="entry name" value="ZnF_C2H2"/>
    <property type="match status" value="2"/>
</dbReference>
<feature type="compositionally biased region" description="Pro residues" evidence="11">
    <location>
        <begin position="236"/>
        <end position="254"/>
    </location>
</feature>
<evidence type="ECO:0000256" key="5">
    <source>
        <dbReference type="ARBA" id="ARBA00022833"/>
    </source>
</evidence>
<dbReference type="PROSITE" id="PS50157">
    <property type="entry name" value="ZINC_FINGER_C2H2_2"/>
    <property type="match status" value="1"/>
</dbReference>
<dbReference type="GO" id="GO:0005634">
    <property type="term" value="C:nucleus"/>
    <property type="evidence" value="ECO:0007669"/>
    <property type="project" value="UniProtKB-SubCell"/>
</dbReference>
<keyword evidence="7" id="KW-0238">DNA-binding</keyword>
<evidence type="ECO:0000256" key="7">
    <source>
        <dbReference type="ARBA" id="ARBA00023125"/>
    </source>
</evidence>
<dbReference type="PROSITE" id="PS00028">
    <property type="entry name" value="ZINC_FINGER_C2H2_1"/>
    <property type="match status" value="2"/>
</dbReference>
<evidence type="ECO:0000256" key="11">
    <source>
        <dbReference type="SAM" id="MobiDB-lite"/>
    </source>
</evidence>
<feature type="region of interest" description="Disordered" evidence="11">
    <location>
        <begin position="1"/>
        <end position="27"/>
    </location>
</feature>
<evidence type="ECO:0000256" key="6">
    <source>
        <dbReference type="ARBA" id="ARBA00023015"/>
    </source>
</evidence>
<evidence type="ECO:0000256" key="1">
    <source>
        <dbReference type="ARBA" id="ARBA00004123"/>
    </source>
</evidence>
<dbReference type="SUPFAM" id="SSF57667">
    <property type="entry name" value="beta-beta-alpha zinc fingers"/>
    <property type="match status" value="1"/>
</dbReference>
<sequence>MFTNWLTGSTTSTSSGGSSTPALTRSSGLGGLGSLPGSIAGNASSLVMSSPPDVILEVGPAPSSVRFVAHSLVLGMHSGYLRSAIRLDEASTMATIAAAAAANGNSSSSVAAAGGSASGELLLYLSNVTADQFAPLLTYMYTGYLDLTVDNIFAVLLATHVLHMPRALEICRSFLARAQTEGYLNGNPGQLCPAAVPSNVAKVIRPIPSKATMPNFGFMPHMPQATPPSAAAAAAVPPPPPPPPAPAPTPVQAPPPPAVFLNMEVANSPRYHEEDNDEEEDIEVFIDSNTVTDNELDLEQEPEPDVDMDCNVSVVSSLAGSSAGSLNIERLDVKPTPAILPTAPNLVAPPPASGKLSKSKREQNQQKCGQGKKGRSRKGGATSSGSGLQVAKAPVPAAQLEPAGTTTTTQSVSKFIIDVASCDGPVRFRRILNTAYGHKPEDHHTAAGGGGGVATGGASGSAGATASEQHRSQQSVSYSFHQQMARAISSQQRQQQQQQLEESENSGDAPQPAASNLNSSRKHSNTGSGGGSASTSGGSSSNQELYVCVYCKHTFKSQYCYQKHAKRHLNPLSLTTTTTTTTTGGEKKLLAAEPPTTLASLEAETQIVVASAASTATAAPSSIIAGATGAALLRREVRPLDMNVQYYPCKTCGSKFPSYYFVHKHRKMCHAEEIEATNNNTSNASSSSSSNNSSSNLASKREVATAPAQGPPTAVLDTPGEDPQAGQQQN</sequence>
<evidence type="ECO:0000256" key="10">
    <source>
        <dbReference type="PROSITE-ProRule" id="PRU00042"/>
    </source>
</evidence>
<feature type="region of interest" description="Disordered" evidence="11">
    <location>
        <begin position="439"/>
        <end position="541"/>
    </location>
</feature>
<dbReference type="GO" id="GO:0000978">
    <property type="term" value="F:RNA polymerase II cis-regulatory region sequence-specific DNA binding"/>
    <property type="evidence" value="ECO:0007669"/>
    <property type="project" value="TreeGrafter"/>
</dbReference>
<dbReference type="GO" id="GO:0000981">
    <property type="term" value="F:DNA-binding transcription factor activity, RNA polymerase II-specific"/>
    <property type="evidence" value="ECO:0007669"/>
    <property type="project" value="TreeGrafter"/>
</dbReference>
<comment type="subcellular location">
    <subcellularLocation>
        <location evidence="1">Nucleus</location>
    </subcellularLocation>
</comment>
<evidence type="ECO:0000259" key="12">
    <source>
        <dbReference type="PROSITE" id="PS50097"/>
    </source>
</evidence>
<dbReference type="PANTHER" id="PTHR46105:SF5">
    <property type="entry name" value="ZINC FINGER AND BTB DOMAIN-CONTAINING PROTEIN 44 ISOFORM X1"/>
    <property type="match status" value="1"/>
</dbReference>
<dbReference type="OMA" id="ATHVLHM"/>
<evidence type="ECO:0000259" key="13">
    <source>
        <dbReference type="PROSITE" id="PS50157"/>
    </source>
</evidence>
<feature type="region of interest" description="Disordered" evidence="11">
    <location>
        <begin position="226"/>
        <end position="254"/>
    </location>
</feature>
<keyword evidence="8" id="KW-0804">Transcription</keyword>
<feature type="region of interest" description="Disordered" evidence="11">
    <location>
        <begin position="340"/>
        <end position="410"/>
    </location>
</feature>
<feature type="compositionally biased region" description="Low complexity" evidence="11">
    <location>
        <begin position="226"/>
        <end position="235"/>
    </location>
</feature>
<keyword evidence="9" id="KW-0539">Nucleus</keyword>
<reference evidence="15" key="1">
    <citation type="submission" date="2025-08" db="UniProtKB">
        <authorList>
            <consortium name="RefSeq"/>
        </authorList>
    </citation>
    <scope>IDENTIFICATION</scope>
    <source>
        <strain evidence="15">14028-0561.14</strain>
        <tissue evidence="15">Whole fly</tissue>
    </source>
</reference>
<protein>
    <submittedName>
        <fullName evidence="15">Insulinoma-associated protein 1</fullName>
    </submittedName>
</protein>
<dbReference type="RefSeq" id="XP_017030792.1">
    <property type="nucleotide sequence ID" value="XM_017175303.3"/>
</dbReference>
<dbReference type="InterPro" id="IPR011333">
    <property type="entry name" value="SKP1/BTB/POZ_sf"/>
</dbReference>
<evidence type="ECO:0000313" key="15">
    <source>
        <dbReference type="RefSeq" id="XP_017030792.1"/>
    </source>
</evidence>